<reference evidence="1" key="1">
    <citation type="submission" date="2014-09" db="EMBL/GenBank/DDBJ databases">
        <authorList>
            <person name="Magalhaes I.L.F."/>
            <person name="Oliveira U."/>
            <person name="Santos F.R."/>
            <person name="Vidigal T.H.D.A."/>
            <person name="Brescovit A.D."/>
            <person name="Santos A.J."/>
        </authorList>
    </citation>
    <scope>NUCLEOTIDE SEQUENCE</scope>
    <source>
        <tissue evidence="1">Shoot tissue taken approximately 20 cm above the soil surface</tissue>
    </source>
</reference>
<dbReference type="EMBL" id="GBRH01250826">
    <property type="protein sequence ID" value="JAD47069.1"/>
    <property type="molecule type" value="Transcribed_RNA"/>
</dbReference>
<reference evidence="1" key="2">
    <citation type="journal article" date="2015" name="Data Brief">
        <title>Shoot transcriptome of the giant reed, Arundo donax.</title>
        <authorList>
            <person name="Barrero R.A."/>
            <person name="Guerrero F.D."/>
            <person name="Moolhuijzen P."/>
            <person name="Goolsby J.A."/>
            <person name="Tidwell J."/>
            <person name="Bellgard S.E."/>
            <person name="Bellgard M.I."/>
        </authorList>
    </citation>
    <scope>NUCLEOTIDE SEQUENCE</scope>
    <source>
        <tissue evidence="1">Shoot tissue taken approximately 20 cm above the soil surface</tissue>
    </source>
</reference>
<sequence>MIVKTLGYKITCKENFLFIISNLSYEIRIKCNTDKEKKCLSQFQKGKVDVPNRPDTMNGSASSAITN</sequence>
<proteinExistence type="predicted"/>
<organism evidence="1">
    <name type="scientific">Arundo donax</name>
    <name type="common">Giant reed</name>
    <name type="synonym">Donax arundinaceus</name>
    <dbReference type="NCBI Taxonomy" id="35708"/>
    <lineage>
        <taxon>Eukaryota</taxon>
        <taxon>Viridiplantae</taxon>
        <taxon>Streptophyta</taxon>
        <taxon>Embryophyta</taxon>
        <taxon>Tracheophyta</taxon>
        <taxon>Spermatophyta</taxon>
        <taxon>Magnoliopsida</taxon>
        <taxon>Liliopsida</taxon>
        <taxon>Poales</taxon>
        <taxon>Poaceae</taxon>
        <taxon>PACMAD clade</taxon>
        <taxon>Arundinoideae</taxon>
        <taxon>Arundineae</taxon>
        <taxon>Arundo</taxon>
    </lineage>
</organism>
<accession>A0A0A9Q9N6</accession>
<evidence type="ECO:0000313" key="1">
    <source>
        <dbReference type="EMBL" id="JAD47069.1"/>
    </source>
</evidence>
<protein>
    <submittedName>
        <fullName evidence="1">Uncharacterized protein</fullName>
    </submittedName>
</protein>
<name>A0A0A9Q9N6_ARUDO</name>
<dbReference type="AlphaFoldDB" id="A0A0A9Q9N6"/>